<gene>
    <name evidence="1" type="ORF">MEA186_03244</name>
</gene>
<dbReference type="Proteomes" id="UP000002949">
    <property type="component" value="Unassembled WGS sequence"/>
</dbReference>
<sequence length="87" mass="9280">MSMSASTTYHFHRHHARPTALGAVAFLKPVAAYYASLGVTVSRVMTDNVLRAEGNGETVKVSLFVSMLSPHNALATVALYLNAGAEM</sequence>
<accession>G6Y3Z6</accession>
<evidence type="ECO:0000313" key="2">
    <source>
        <dbReference type="Proteomes" id="UP000002949"/>
    </source>
</evidence>
<dbReference type="EMBL" id="AGSN01000042">
    <property type="protein sequence ID" value="EHH13543.1"/>
    <property type="molecule type" value="Genomic_DNA"/>
</dbReference>
<evidence type="ECO:0000313" key="1">
    <source>
        <dbReference type="EMBL" id="EHH13543.1"/>
    </source>
</evidence>
<dbReference type="AlphaFoldDB" id="G6Y3Z6"/>
<proteinExistence type="predicted"/>
<organism evidence="1 2">
    <name type="scientific">Mesorhizobium amorphae CCNWGS0123</name>
    <dbReference type="NCBI Taxonomy" id="1082933"/>
    <lineage>
        <taxon>Bacteria</taxon>
        <taxon>Pseudomonadati</taxon>
        <taxon>Pseudomonadota</taxon>
        <taxon>Alphaproteobacteria</taxon>
        <taxon>Hyphomicrobiales</taxon>
        <taxon>Phyllobacteriaceae</taxon>
        <taxon>Mesorhizobium</taxon>
    </lineage>
</organism>
<reference evidence="1 2" key="1">
    <citation type="journal article" date="2012" name="J. Bacteriol.">
        <title>Draft Genome Sequence of Plant Growth-Promoting Rhizobium Mesorhizobium amorphae, Isolated from Zinc-Lead Mine Tailings.</title>
        <authorList>
            <person name="Hao X."/>
            <person name="Lin Y."/>
            <person name="Johnstone L."/>
            <person name="Baltrus D.A."/>
            <person name="Miller S.J."/>
            <person name="Wei G."/>
            <person name="Rensing C."/>
        </authorList>
    </citation>
    <scope>NUCLEOTIDE SEQUENCE [LARGE SCALE GENOMIC DNA]</scope>
    <source>
        <strain evidence="1 2">CCNWGS0123</strain>
    </source>
</reference>
<dbReference type="PATRIC" id="fig|1082933.3.peg.587"/>
<keyword evidence="2" id="KW-1185">Reference proteome</keyword>
<name>G6Y3Z6_9HYPH</name>
<protein>
    <submittedName>
        <fullName evidence="1">Uncharacterized protein</fullName>
    </submittedName>
</protein>